<evidence type="ECO:0000313" key="7">
    <source>
        <dbReference type="Proteomes" id="UP000199013"/>
    </source>
</evidence>
<protein>
    <recommendedName>
        <fullName evidence="4">Putative pterin-4-alpha-carbinolamine dehydratase</fullName>
        <ecNumber evidence="3">4.2.1.96</ecNumber>
    </recommendedName>
</protein>
<evidence type="ECO:0000256" key="1">
    <source>
        <dbReference type="ARBA" id="ARBA00001554"/>
    </source>
</evidence>
<dbReference type="AlphaFoldDB" id="A0A1C3NVA6"/>
<reference evidence="7" key="1">
    <citation type="submission" date="2016-02" db="EMBL/GenBank/DDBJ databases">
        <authorList>
            <person name="Wibberg D."/>
        </authorList>
    </citation>
    <scope>NUCLEOTIDE SEQUENCE [LARGE SCALE GENOMIC DNA]</scope>
</reference>
<dbReference type="GO" id="GO:0006729">
    <property type="term" value="P:tetrahydrobiopterin biosynthetic process"/>
    <property type="evidence" value="ECO:0007669"/>
    <property type="project" value="InterPro"/>
</dbReference>
<proteinExistence type="inferred from homology"/>
<dbReference type="Proteomes" id="UP000199013">
    <property type="component" value="Unassembled WGS sequence"/>
</dbReference>
<dbReference type="Pfam" id="PF01329">
    <property type="entry name" value="Pterin_4a"/>
    <property type="match status" value="1"/>
</dbReference>
<evidence type="ECO:0000256" key="2">
    <source>
        <dbReference type="ARBA" id="ARBA00006472"/>
    </source>
</evidence>
<evidence type="ECO:0000256" key="5">
    <source>
        <dbReference type="ARBA" id="ARBA00023239"/>
    </source>
</evidence>
<dbReference type="InterPro" id="IPR001533">
    <property type="entry name" value="Pterin_deHydtase"/>
</dbReference>
<evidence type="ECO:0000256" key="4">
    <source>
        <dbReference type="ARBA" id="ARBA00021735"/>
    </source>
</evidence>
<accession>A0A1C3NVA6</accession>
<organism evidence="6 7">
    <name type="scientific">Candidatus Protofrankia californiensis</name>
    <dbReference type="NCBI Taxonomy" id="1839754"/>
    <lineage>
        <taxon>Bacteria</taxon>
        <taxon>Bacillati</taxon>
        <taxon>Actinomycetota</taxon>
        <taxon>Actinomycetes</taxon>
        <taxon>Frankiales</taxon>
        <taxon>Frankiaceae</taxon>
        <taxon>Protofrankia</taxon>
    </lineage>
</organism>
<sequence>MPTKLDAHRVADALDALPGWSGDTSTIVRKVAIDEETSNEAVEKISVVANEMNHHPVVDRAPGVTIFTVWTHSQGGVTDLDITLASRISDILRQHGIADPTDADA</sequence>
<comment type="similarity">
    <text evidence="2">Belongs to the pterin-4-alpha-carbinolamine dehydratase family.</text>
</comment>
<dbReference type="SUPFAM" id="SSF55248">
    <property type="entry name" value="PCD-like"/>
    <property type="match status" value="1"/>
</dbReference>
<dbReference type="GO" id="GO:0008124">
    <property type="term" value="F:4-alpha-hydroxytetrahydrobiopterin dehydratase activity"/>
    <property type="evidence" value="ECO:0007669"/>
    <property type="project" value="UniProtKB-EC"/>
</dbReference>
<dbReference type="Gene3D" id="3.30.1360.20">
    <property type="entry name" value="Transcriptional coactivator/pterin dehydratase"/>
    <property type="match status" value="1"/>
</dbReference>
<evidence type="ECO:0000313" key="6">
    <source>
        <dbReference type="EMBL" id="SBW19367.1"/>
    </source>
</evidence>
<keyword evidence="5" id="KW-0456">Lyase</keyword>
<comment type="catalytic activity">
    <reaction evidence="1">
        <text>(4aS,6R)-4a-hydroxy-L-erythro-5,6,7,8-tetrahydrobiopterin = (6R)-L-erythro-6,7-dihydrobiopterin + H2O</text>
        <dbReference type="Rhea" id="RHEA:11920"/>
        <dbReference type="ChEBI" id="CHEBI:15377"/>
        <dbReference type="ChEBI" id="CHEBI:15642"/>
        <dbReference type="ChEBI" id="CHEBI:43120"/>
        <dbReference type="EC" id="4.2.1.96"/>
    </reaction>
</comment>
<keyword evidence="7" id="KW-1185">Reference proteome</keyword>
<dbReference type="InterPro" id="IPR036428">
    <property type="entry name" value="PCD_sf"/>
</dbReference>
<evidence type="ECO:0000256" key="3">
    <source>
        <dbReference type="ARBA" id="ARBA00013252"/>
    </source>
</evidence>
<gene>
    <name evidence="6" type="ORF">FDG2_1282</name>
</gene>
<dbReference type="EC" id="4.2.1.96" evidence="3"/>
<dbReference type="EMBL" id="FLUV01000538">
    <property type="protein sequence ID" value="SBW19367.1"/>
    <property type="molecule type" value="Genomic_DNA"/>
</dbReference>
<name>A0A1C3NVA6_9ACTN</name>